<feature type="compositionally biased region" description="Polar residues" evidence="2">
    <location>
        <begin position="180"/>
        <end position="191"/>
    </location>
</feature>
<dbReference type="PANTHER" id="PTHR43317">
    <property type="entry name" value="THERMOSPERMINE SYNTHASE ACAULIS5"/>
    <property type="match status" value="1"/>
</dbReference>
<feature type="transmembrane region" description="Helical" evidence="3">
    <location>
        <begin position="235"/>
        <end position="257"/>
    </location>
</feature>
<name>A0A2U3KE29_9BACT</name>
<keyword evidence="1" id="KW-0620">Polyamine biosynthesis</keyword>
<feature type="transmembrane region" description="Helical" evidence="3">
    <location>
        <begin position="159"/>
        <end position="176"/>
    </location>
</feature>
<proteinExistence type="predicted"/>
<gene>
    <name evidence="4" type="ORF">SBA1_190031</name>
</gene>
<dbReference type="EC" id="2.5.1.16" evidence="4"/>
<dbReference type="GO" id="GO:0004766">
    <property type="term" value="F:spermidine synthase activity"/>
    <property type="evidence" value="ECO:0007669"/>
    <property type="project" value="UniProtKB-EC"/>
</dbReference>
<dbReference type="Gene3D" id="1.20.1250.20">
    <property type="entry name" value="MFS general substrate transporter like domains"/>
    <property type="match status" value="1"/>
</dbReference>
<evidence type="ECO:0000256" key="2">
    <source>
        <dbReference type="SAM" id="MobiDB-lite"/>
    </source>
</evidence>
<dbReference type="OrthoDB" id="100936at2"/>
<reference evidence="5" key="1">
    <citation type="submission" date="2018-02" db="EMBL/GenBank/DDBJ databases">
        <authorList>
            <person name="Hausmann B."/>
        </authorList>
    </citation>
    <scope>NUCLEOTIDE SEQUENCE [LARGE SCALE GENOMIC DNA]</scope>
    <source>
        <strain evidence="5">Peat soil MAG SbA1</strain>
    </source>
</reference>
<evidence type="ECO:0000256" key="1">
    <source>
        <dbReference type="ARBA" id="ARBA00023115"/>
    </source>
</evidence>
<feature type="transmembrane region" description="Helical" evidence="3">
    <location>
        <begin position="303"/>
        <end position="322"/>
    </location>
</feature>
<dbReference type="Proteomes" id="UP000238701">
    <property type="component" value="Unassembled WGS sequence"/>
</dbReference>
<dbReference type="EMBL" id="OMOD01000101">
    <property type="protein sequence ID" value="SPF37899.1"/>
    <property type="molecule type" value="Genomic_DNA"/>
</dbReference>
<evidence type="ECO:0000313" key="4">
    <source>
        <dbReference type="EMBL" id="SPF37899.1"/>
    </source>
</evidence>
<protein>
    <submittedName>
        <fullName evidence="4">Putative Spermidine synthase</fullName>
        <ecNumber evidence="4">2.5.1.16</ecNumber>
    </submittedName>
</protein>
<evidence type="ECO:0000313" key="5">
    <source>
        <dbReference type="Proteomes" id="UP000238701"/>
    </source>
</evidence>
<dbReference type="NCBIfam" id="NF037959">
    <property type="entry name" value="MFS_SpdSyn"/>
    <property type="match status" value="1"/>
</dbReference>
<sequence length="702" mass="76249">MAQFGVTSALVSIVLSMFMAGLGLGSWGSGVAIRRYGERIKASALGAYAVVELMIGISALIVPYQLLLGRRLLNWLEVPSSPAYYAVSGAWIALTLIPWCACMGATIPIGMWAIRRSFSQGTKRSFSFLYLANVFGAGAGATLPPLLVEVYGFRHTLRIGAMLNGLLFVSALALSYRLSSTPRDTRPTPSSEPAPGSAVTERSRRPLLLLFTTGLTSMGAEVVWIRLFTPYLGTLVYAFALILGVYLASTFVGSRIYRYRSRAGAQSGTLLWAFLAFATLLPLAAASQQFVLPGYQLLEIMRLVLGIAPFSGLLGFVTPMLVDHWSGGDPDRAGRAYAVNVVGCILGPLLAGFVLLPLISDRWVLLAFAAPWLAIGLNPGWAAGLRRPEPSTRYASYGLAAAALILAFTVRGYYEDTSSGQQVLRDNTATVVASGEGMLKHLAVNGTAMTYLTPMTKLMAHLPMAFLDHPPSSALVVCFGMGTTYRSLMSWNTSTTAVELVPSVPQLFWYFHADGPQLLRSPLSHVVIDDGRRYLERTAAQYDVITIDPPPPVSGAGISLLYSKEFYSAARRRLTAGGILQQWLPRGDAVLQAAVARAVQESFPYVRVFHSLDNEGFHILASEHPIVQRTAQELAERMPPGAAQDLIEWGPAPSAAQQFAIILGRELPLEFMTSGAPRTPALHDDRPQNEYFFLRVYLHSKY</sequence>
<dbReference type="InterPro" id="IPR036259">
    <property type="entry name" value="MFS_trans_sf"/>
</dbReference>
<keyword evidence="3" id="KW-0472">Membrane</keyword>
<dbReference type="AlphaFoldDB" id="A0A2U3KE29"/>
<feature type="transmembrane region" description="Helical" evidence="3">
    <location>
        <begin position="207"/>
        <end position="229"/>
    </location>
</feature>
<evidence type="ECO:0000256" key="3">
    <source>
        <dbReference type="SAM" id="Phobius"/>
    </source>
</evidence>
<organism evidence="4 5">
    <name type="scientific">Candidatus Sulfotelmatobacter kueseliae</name>
    <dbReference type="NCBI Taxonomy" id="2042962"/>
    <lineage>
        <taxon>Bacteria</taxon>
        <taxon>Pseudomonadati</taxon>
        <taxon>Acidobacteriota</taxon>
        <taxon>Terriglobia</taxon>
        <taxon>Terriglobales</taxon>
        <taxon>Candidatus Korobacteraceae</taxon>
        <taxon>Candidatus Sulfotelmatobacter</taxon>
    </lineage>
</organism>
<dbReference type="Pfam" id="PF01564">
    <property type="entry name" value="Spermine_synth"/>
    <property type="match status" value="1"/>
</dbReference>
<dbReference type="Gene3D" id="3.40.50.150">
    <property type="entry name" value="Vaccinia Virus protein VP39"/>
    <property type="match status" value="1"/>
</dbReference>
<feature type="transmembrane region" description="Helical" evidence="3">
    <location>
        <begin position="269"/>
        <end position="291"/>
    </location>
</feature>
<feature type="transmembrane region" description="Helical" evidence="3">
    <location>
        <begin position="6"/>
        <end position="33"/>
    </location>
</feature>
<feature type="transmembrane region" description="Helical" evidence="3">
    <location>
        <begin position="394"/>
        <end position="414"/>
    </location>
</feature>
<dbReference type="InterPro" id="IPR029063">
    <property type="entry name" value="SAM-dependent_MTases_sf"/>
</dbReference>
<feature type="region of interest" description="Disordered" evidence="2">
    <location>
        <begin position="180"/>
        <end position="200"/>
    </location>
</feature>
<keyword evidence="4" id="KW-0808">Transferase</keyword>
<dbReference type="GO" id="GO:0006596">
    <property type="term" value="P:polyamine biosynthetic process"/>
    <property type="evidence" value="ECO:0007669"/>
    <property type="project" value="UniProtKB-KW"/>
</dbReference>
<feature type="transmembrane region" description="Helical" evidence="3">
    <location>
        <begin position="84"/>
        <end position="114"/>
    </location>
</feature>
<feature type="transmembrane region" description="Helical" evidence="3">
    <location>
        <begin position="362"/>
        <end position="382"/>
    </location>
</feature>
<dbReference type="PANTHER" id="PTHR43317:SF3">
    <property type="entry name" value="BLR2883 PROTEIN"/>
    <property type="match status" value="1"/>
</dbReference>
<dbReference type="SUPFAM" id="SSF103473">
    <property type="entry name" value="MFS general substrate transporter"/>
    <property type="match status" value="1"/>
</dbReference>
<accession>A0A2U3KE29</accession>
<feature type="transmembrane region" description="Helical" evidence="3">
    <location>
        <begin position="126"/>
        <end position="147"/>
    </location>
</feature>
<keyword evidence="3" id="KW-1133">Transmembrane helix</keyword>
<dbReference type="SUPFAM" id="SSF53335">
    <property type="entry name" value="S-adenosyl-L-methionine-dependent methyltransferases"/>
    <property type="match status" value="1"/>
</dbReference>
<feature type="transmembrane region" description="Helical" evidence="3">
    <location>
        <begin position="334"/>
        <end position="356"/>
    </location>
</feature>
<feature type="transmembrane region" description="Helical" evidence="3">
    <location>
        <begin position="45"/>
        <end position="64"/>
    </location>
</feature>
<keyword evidence="3" id="KW-0812">Transmembrane</keyword>